<accession>A0A819YIU8</accession>
<feature type="non-terminal residue" evidence="4">
    <location>
        <position position="72"/>
    </location>
</feature>
<organism evidence="4 5">
    <name type="scientific">Rotaria magnacalcarata</name>
    <dbReference type="NCBI Taxonomy" id="392030"/>
    <lineage>
        <taxon>Eukaryota</taxon>
        <taxon>Metazoa</taxon>
        <taxon>Spiralia</taxon>
        <taxon>Gnathifera</taxon>
        <taxon>Rotifera</taxon>
        <taxon>Eurotatoria</taxon>
        <taxon>Bdelloidea</taxon>
        <taxon>Philodinida</taxon>
        <taxon>Philodinidae</taxon>
        <taxon>Rotaria</taxon>
    </lineage>
</organism>
<protein>
    <submittedName>
        <fullName evidence="4">Uncharacterized protein</fullName>
    </submittedName>
</protein>
<comment type="caution">
    <text evidence="4">The sequence shown here is derived from an EMBL/GenBank/DDBJ whole genome shotgun (WGS) entry which is preliminary data.</text>
</comment>
<evidence type="ECO:0000313" key="1">
    <source>
        <dbReference type="EMBL" id="CAF2107762.1"/>
    </source>
</evidence>
<dbReference type="Proteomes" id="UP000676336">
    <property type="component" value="Unassembled WGS sequence"/>
</dbReference>
<dbReference type="EMBL" id="CAJOBI010002090">
    <property type="protein sequence ID" value="CAF3913865.1"/>
    <property type="molecule type" value="Genomic_DNA"/>
</dbReference>
<evidence type="ECO:0000313" key="3">
    <source>
        <dbReference type="EMBL" id="CAF3913865.1"/>
    </source>
</evidence>
<gene>
    <name evidence="2" type="ORF">GIL414_LOCUS5677</name>
    <name evidence="3" type="ORF">SMN809_LOCUS7300</name>
    <name evidence="4" type="ORF">UXM345_LOCUS25662</name>
    <name evidence="1" type="ORF">XDN619_LOCUS20128</name>
</gene>
<evidence type="ECO:0000313" key="4">
    <source>
        <dbReference type="EMBL" id="CAF4160456.1"/>
    </source>
</evidence>
<dbReference type="Proteomes" id="UP000663842">
    <property type="component" value="Unassembled WGS sequence"/>
</dbReference>
<sequence length="72" mass="8244">MLNYECKHDEHLAPLSRFEADNGFSSSDDSEMGIVATYDLDEYELVQLSTYLRVDSGSEYDDNRIEREADAT</sequence>
<dbReference type="EMBL" id="CAJOBF010005003">
    <property type="protein sequence ID" value="CAF4160456.1"/>
    <property type="molecule type" value="Genomic_DNA"/>
</dbReference>
<dbReference type="Proteomes" id="UP000663887">
    <property type="component" value="Unassembled WGS sequence"/>
</dbReference>
<evidence type="ECO:0000313" key="2">
    <source>
        <dbReference type="EMBL" id="CAF3883730.1"/>
    </source>
</evidence>
<evidence type="ECO:0000313" key="5">
    <source>
        <dbReference type="Proteomes" id="UP000663842"/>
    </source>
</evidence>
<reference evidence="4" key="1">
    <citation type="submission" date="2021-02" db="EMBL/GenBank/DDBJ databases">
        <authorList>
            <person name="Nowell W R."/>
        </authorList>
    </citation>
    <scope>NUCLEOTIDE SEQUENCE</scope>
</reference>
<dbReference type="AlphaFoldDB" id="A0A819YIU8"/>
<dbReference type="Proteomes" id="UP000681720">
    <property type="component" value="Unassembled WGS sequence"/>
</dbReference>
<dbReference type="EMBL" id="CAJNRG010008843">
    <property type="protein sequence ID" value="CAF2107762.1"/>
    <property type="molecule type" value="Genomic_DNA"/>
</dbReference>
<proteinExistence type="predicted"/>
<dbReference type="EMBL" id="CAJOBJ010001531">
    <property type="protein sequence ID" value="CAF3883730.1"/>
    <property type="molecule type" value="Genomic_DNA"/>
</dbReference>
<name>A0A819YIU8_9BILA</name>